<reference evidence="7" key="1">
    <citation type="submission" date="2016-12" db="EMBL/GenBank/DDBJ databases">
        <authorList>
            <person name="Varghese N."/>
            <person name="Submissions S."/>
        </authorList>
    </citation>
    <scope>NUCLEOTIDE SEQUENCE [LARGE SCALE GENOMIC DNA]</scope>
    <source>
        <strain evidence="7">DSM 11544</strain>
    </source>
</reference>
<evidence type="ECO:0000256" key="3">
    <source>
        <dbReference type="ARBA" id="ARBA00022989"/>
    </source>
</evidence>
<organism evidence="6 7">
    <name type="scientific">Desulfitobacterium chlororespirans DSM 11544</name>
    <dbReference type="NCBI Taxonomy" id="1121395"/>
    <lineage>
        <taxon>Bacteria</taxon>
        <taxon>Bacillati</taxon>
        <taxon>Bacillota</taxon>
        <taxon>Clostridia</taxon>
        <taxon>Eubacteriales</taxon>
        <taxon>Desulfitobacteriaceae</taxon>
        <taxon>Desulfitobacterium</taxon>
    </lineage>
</organism>
<keyword evidence="2 5" id="KW-0812">Transmembrane</keyword>
<keyword evidence="4 5" id="KW-0472">Membrane</keyword>
<dbReference type="STRING" id="1121395.SAMN02745215_02230"/>
<dbReference type="PANTHER" id="PTHR11048:SF5">
    <property type="entry name" value="DECAPRENYL-PHOSPHATE PHOSPHORIBOSYLTRANSFERASE"/>
    <property type="match status" value="1"/>
</dbReference>
<sequence length="318" mass="35743">MSLMARLETLKDEKPDFDPQKKNTMQALAQLVRPRQWVKNSFVFIGLLFTQNLNQHLILKVIIAAVAFCLVSSAVYVMNDFVDRDYDRNHPIKRKRPLASNRVTLSAAGLIFALFLLGGLFLGWHVSKIAAGILVLYVAQNLAYTKGLKRIVLVDVFIIALGFMMRILMGTWGVGIPPSEWLLLCGFMVALFMGFGKRCSELNELNADAGLHRPVLERYSPGLLNQLLGITAGGVIFTYSLYTLDSATVALHHTTDLIYSVPFVIYGIFRYLYLIHKGEAGDPSKLVTKDRHLIAVVMLWVLYVLWTLKLHDLVLGVF</sequence>
<dbReference type="InterPro" id="IPR039653">
    <property type="entry name" value="Prenyltransferase"/>
</dbReference>
<dbReference type="Gene3D" id="1.10.357.140">
    <property type="entry name" value="UbiA prenyltransferase"/>
    <property type="match status" value="1"/>
</dbReference>
<dbReference type="NCBIfam" id="NF008978">
    <property type="entry name" value="PRK12324.1-4"/>
    <property type="match status" value="1"/>
</dbReference>
<dbReference type="CDD" id="cd13963">
    <property type="entry name" value="PT_UbiA_2"/>
    <property type="match status" value="1"/>
</dbReference>
<evidence type="ECO:0000256" key="2">
    <source>
        <dbReference type="ARBA" id="ARBA00022692"/>
    </source>
</evidence>
<dbReference type="EMBL" id="FRDN01000007">
    <property type="protein sequence ID" value="SHN71952.1"/>
    <property type="molecule type" value="Genomic_DNA"/>
</dbReference>
<gene>
    <name evidence="6" type="ORF">SAMN02745215_02230</name>
</gene>
<comment type="subcellular location">
    <subcellularLocation>
        <location evidence="1">Membrane</location>
        <topology evidence="1">Multi-pass membrane protein</topology>
    </subcellularLocation>
</comment>
<evidence type="ECO:0000256" key="5">
    <source>
        <dbReference type="SAM" id="Phobius"/>
    </source>
</evidence>
<dbReference type="Pfam" id="PF01040">
    <property type="entry name" value="UbiA"/>
    <property type="match status" value="1"/>
</dbReference>
<feature type="transmembrane region" description="Helical" evidence="5">
    <location>
        <begin position="122"/>
        <end position="139"/>
    </location>
</feature>
<dbReference type="GO" id="GO:0016765">
    <property type="term" value="F:transferase activity, transferring alkyl or aryl (other than methyl) groups"/>
    <property type="evidence" value="ECO:0007669"/>
    <property type="project" value="InterPro"/>
</dbReference>
<protein>
    <submittedName>
        <fullName evidence="6">4-hydroxybenzoate polyprenyltransferase</fullName>
    </submittedName>
</protein>
<dbReference type="InterPro" id="IPR044878">
    <property type="entry name" value="UbiA_sf"/>
</dbReference>
<feature type="transmembrane region" description="Helical" evidence="5">
    <location>
        <begin position="181"/>
        <end position="196"/>
    </location>
</feature>
<accession>A0A1M7TMJ1</accession>
<evidence type="ECO:0000256" key="4">
    <source>
        <dbReference type="ARBA" id="ARBA00023136"/>
    </source>
</evidence>
<evidence type="ECO:0000256" key="1">
    <source>
        <dbReference type="ARBA" id="ARBA00004141"/>
    </source>
</evidence>
<dbReference type="PANTHER" id="PTHR11048">
    <property type="entry name" value="PRENYLTRANSFERASES"/>
    <property type="match status" value="1"/>
</dbReference>
<dbReference type="InterPro" id="IPR000537">
    <property type="entry name" value="UbiA_prenyltransferase"/>
</dbReference>
<evidence type="ECO:0000313" key="6">
    <source>
        <dbReference type="EMBL" id="SHN71952.1"/>
    </source>
</evidence>
<keyword evidence="7" id="KW-1185">Reference proteome</keyword>
<keyword evidence="3 5" id="KW-1133">Transmembrane helix</keyword>
<evidence type="ECO:0000313" key="7">
    <source>
        <dbReference type="Proteomes" id="UP000184010"/>
    </source>
</evidence>
<dbReference type="GO" id="GO:0009247">
    <property type="term" value="P:glycolipid biosynthetic process"/>
    <property type="evidence" value="ECO:0007669"/>
    <property type="project" value="TreeGrafter"/>
</dbReference>
<feature type="transmembrane region" description="Helical" evidence="5">
    <location>
        <begin position="151"/>
        <end position="169"/>
    </location>
</feature>
<dbReference type="GO" id="GO:0005886">
    <property type="term" value="C:plasma membrane"/>
    <property type="evidence" value="ECO:0007669"/>
    <property type="project" value="TreeGrafter"/>
</dbReference>
<feature type="transmembrane region" description="Helical" evidence="5">
    <location>
        <begin position="293"/>
        <end position="311"/>
    </location>
</feature>
<feature type="transmembrane region" description="Helical" evidence="5">
    <location>
        <begin position="223"/>
        <end position="242"/>
    </location>
</feature>
<name>A0A1M7TMJ1_9FIRM</name>
<dbReference type="Proteomes" id="UP000184010">
    <property type="component" value="Unassembled WGS sequence"/>
</dbReference>
<proteinExistence type="predicted"/>
<feature type="transmembrane region" description="Helical" evidence="5">
    <location>
        <begin position="257"/>
        <end position="273"/>
    </location>
</feature>
<feature type="transmembrane region" description="Helical" evidence="5">
    <location>
        <begin position="57"/>
        <end position="78"/>
    </location>
</feature>
<dbReference type="NCBIfam" id="NF008977">
    <property type="entry name" value="PRK12324.1-2"/>
    <property type="match status" value="1"/>
</dbReference>
<keyword evidence="6" id="KW-0808">Transferase</keyword>
<dbReference type="AlphaFoldDB" id="A0A1M7TMJ1"/>
<feature type="transmembrane region" description="Helical" evidence="5">
    <location>
        <begin position="99"/>
        <end position="116"/>
    </location>
</feature>